<proteinExistence type="predicted"/>
<dbReference type="EMBL" id="JAQQWL010000015">
    <property type="protein sequence ID" value="KAK8041181.1"/>
    <property type="molecule type" value="Genomic_DNA"/>
</dbReference>
<sequence length="178" mass="18244">MGSPIGGGGPDVTTSIIPNPSASAVANNTVPSKGGIVAAGLDDAALKKLYASLPESQHSSVKVLPIDDDNGYVECYPLWGPPSSDARTLAAYVANRSTVIGSYEVDSGYCWDAQTGDCRAFLCAEGDDGWLVAPGILGNIMLEVLDACAPVGAAVTQSGAYHWNATGFVGGNVYVTLF</sequence>
<organism evidence="1 2">
    <name type="scientific">Apiospora phragmitis</name>
    <dbReference type="NCBI Taxonomy" id="2905665"/>
    <lineage>
        <taxon>Eukaryota</taxon>
        <taxon>Fungi</taxon>
        <taxon>Dikarya</taxon>
        <taxon>Ascomycota</taxon>
        <taxon>Pezizomycotina</taxon>
        <taxon>Sordariomycetes</taxon>
        <taxon>Xylariomycetidae</taxon>
        <taxon>Amphisphaeriales</taxon>
        <taxon>Apiosporaceae</taxon>
        <taxon>Apiospora</taxon>
    </lineage>
</organism>
<dbReference type="Proteomes" id="UP001480595">
    <property type="component" value="Unassembled WGS sequence"/>
</dbReference>
<dbReference type="GeneID" id="92098660"/>
<comment type="caution">
    <text evidence="1">The sequence shown here is derived from an EMBL/GenBank/DDBJ whole genome shotgun (WGS) entry which is preliminary data.</text>
</comment>
<dbReference type="RefSeq" id="XP_066708726.1">
    <property type="nucleotide sequence ID" value="XM_066865597.1"/>
</dbReference>
<keyword evidence="2" id="KW-1185">Reference proteome</keyword>
<accession>A0ABR1T564</accession>
<protein>
    <submittedName>
        <fullName evidence="1">Uncharacterized protein</fullName>
    </submittedName>
</protein>
<gene>
    <name evidence="1" type="ORF">PG994_014188</name>
</gene>
<evidence type="ECO:0000313" key="1">
    <source>
        <dbReference type="EMBL" id="KAK8041181.1"/>
    </source>
</evidence>
<reference evidence="1 2" key="1">
    <citation type="submission" date="2023-01" db="EMBL/GenBank/DDBJ databases">
        <title>Analysis of 21 Apiospora genomes using comparative genomics revels a genus with tremendous synthesis potential of carbohydrate active enzymes and secondary metabolites.</title>
        <authorList>
            <person name="Sorensen T."/>
        </authorList>
    </citation>
    <scope>NUCLEOTIDE SEQUENCE [LARGE SCALE GENOMIC DNA]</scope>
    <source>
        <strain evidence="1 2">CBS 135458</strain>
    </source>
</reference>
<name>A0ABR1T564_9PEZI</name>
<evidence type="ECO:0000313" key="2">
    <source>
        <dbReference type="Proteomes" id="UP001480595"/>
    </source>
</evidence>